<evidence type="ECO:0000256" key="5">
    <source>
        <dbReference type="ARBA" id="ARBA00022832"/>
    </source>
</evidence>
<reference evidence="11" key="1">
    <citation type="submission" date="2021-12" db="EMBL/GenBank/DDBJ databases">
        <authorList>
            <person name="King R."/>
        </authorList>
    </citation>
    <scope>NUCLEOTIDE SEQUENCE</scope>
</reference>
<keyword evidence="3 10" id="KW-0808">Transferase</keyword>
<comment type="subcellular location">
    <subcellularLocation>
        <location evidence="1">Membrane</location>
        <topology evidence="1">Multi-pass membrane protein</topology>
    </subcellularLocation>
</comment>
<evidence type="ECO:0000256" key="9">
    <source>
        <dbReference type="ARBA" id="ARBA00023160"/>
    </source>
</evidence>
<sequence>MSYCIYVYWLGKVTELLDTILFVLRKKYNQVTFLHVYHHASTMFGTYLLFLYDQSASAIFLVFINSLVHVVMYFYYGLSGLGPEVAKYLFWKRHITNFQRVQFVCVFIYQFIDFFFTTCEHSALGFLYFELSTAFFFYLFTQFYNASYNKPKNQKPITKQE</sequence>
<evidence type="ECO:0000256" key="2">
    <source>
        <dbReference type="ARBA" id="ARBA00022516"/>
    </source>
</evidence>
<dbReference type="InterPro" id="IPR002076">
    <property type="entry name" value="ELO_fam"/>
</dbReference>
<dbReference type="GO" id="GO:0005789">
    <property type="term" value="C:endoplasmic reticulum membrane"/>
    <property type="evidence" value="ECO:0007669"/>
    <property type="project" value="TreeGrafter"/>
</dbReference>
<comment type="similarity">
    <text evidence="10">Belongs to the ELO family.</text>
</comment>
<evidence type="ECO:0000256" key="8">
    <source>
        <dbReference type="ARBA" id="ARBA00023136"/>
    </source>
</evidence>
<keyword evidence="2 10" id="KW-0444">Lipid biosynthesis</keyword>
<comment type="catalytic activity">
    <reaction evidence="10">
        <text>a very-long-chain acyl-CoA + malonyl-CoA + H(+) = a very-long-chain 3-oxoacyl-CoA + CO2 + CoA</text>
        <dbReference type="Rhea" id="RHEA:32727"/>
        <dbReference type="ChEBI" id="CHEBI:15378"/>
        <dbReference type="ChEBI" id="CHEBI:16526"/>
        <dbReference type="ChEBI" id="CHEBI:57287"/>
        <dbReference type="ChEBI" id="CHEBI:57384"/>
        <dbReference type="ChEBI" id="CHEBI:90725"/>
        <dbReference type="ChEBI" id="CHEBI:90736"/>
        <dbReference type="EC" id="2.3.1.199"/>
    </reaction>
</comment>
<name>A0A9P0C7D9_9NEOP</name>
<dbReference type="GO" id="GO:0009922">
    <property type="term" value="F:fatty acid elongase activity"/>
    <property type="evidence" value="ECO:0007669"/>
    <property type="project" value="UniProtKB-EC"/>
</dbReference>
<keyword evidence="7 10" id="KW-0443">Lipid metabolism</keyword>
<dbReference type="EC" id="2.3.1.199" evidence="10"/>
<feature type="transmembrane region" description="Helical" evidence="10">
    <location>
        <begin position="97"/>
        <end position="116"/>
    </location>
</feature>
<feature type="transmembrane region" description="Helical" evidence="10">
    <location>
        <begin position="36"/>
        <end position="52"/>
    </location>
</feature>
<protein>
    <recommendedName>
        <fullName evidence="10">Elongation of very long chain fatty acids protein</fullName>
        <ecNumber evidence="10">2.3.1.199</ecNumber>
    </recommendedName>
    <alternativeName>
        <fullName evidence="10">Very-long-chain 3-oxoacyl-CoA synthase</fullName>
    </alternativeName>
</protein>
<dbReference type="OrthoDB" id="434092at2759"/>
<dbReference type="GO" id="GO:0019367">
    <property type="term" value="P:fatty acid elongation, saturated fatty acid"/>
    <property type="evidence" value="ECO:0007669"/>
    <property type="project" value="TreeGrafter"/>
</dbReference>
<keyword evidence="4 10" id="KW-0812">Transmembrane</keyword>
<evidence type="ECO:0000313" key="12">
    <source>
        <dbReference type="Proteomes" id="UP001153714"/>
    </source>
</evidence>
<gene>
    <name evidence="11" type="ORF">DIATSA_LOCUS3340</name>
</gene>
<evidence type="ECO:0000256" key="4">
    <source>
        <dbReference type="ARBA" id="ARBA00022692"/>
    </source>
</evidence>
<dbReference type="GO" id="GO:0034626">
    <property type="term" value="P:fatty acid elongation, polyunsaturated fatty acid"/>
    <property type="evidence" value="ECO:0007669"/>
    <property type="project" value="TreeGrafter"/>
</dbReference>
<dbReference type="GO" id="GO:0042761">
    <property type="term" value="P:very long-chain fatty acid biosynthetic process"/>
    <property type="evidence" value="ECO:0007669"/>
    <property type="project" value="TreeGrafter"/>
</dbReference>
<keyword evidence="12" id="KW-1185">Reference proteome</keyword>
<dbReference type="GO" id="GO:0034625">
    <property type="term" value="P:fatty acid elongation, monounsaturated fatty acid"/>
    <property type="evidence" value="ECO:0007669"/>
    <property type="project" value="TreeGrafter"/>
</dbReference>
<reference evidence="11" key="2">
    <citation type="submission" date="2022-10" db="EMBL/GenBank/DDBJ databases">
        <authorList>
            <consortium name="ENA_rothamsted_submissions"/>
            <consortium name="culmorum"/>
            <person name="King R."/>
        </authorList>
    </citation>
    <scope>NUCLEOTIDE SEQUENCE</scope>
</reference>
<keyword evidence="5 10" id="KW-0276">Fatty acid metabolism</keyword>
<dbReference type="PANTHER" id="PTHR11157">
    <property type="entry name" value="FATTY ACID ACYL TRANSFERASE-RELATED"/>
    <property type="match status" value="1"/>
</dbReference>
<feature type="transmembrane region" description="Helical" evidence="10">
    <location>
        <begin position="58"/>
        <end position="76"/>
    </location>
</feature>
<accession>A0A9P0C7D9</accession>
<evidence type="ECO:0000256" key="1">
    <source>
        <dbReference type="ARBA" id="ARBA00004141"/>
    </source>
</evidence>
<dbReference type="AlphaFoldDB" id="A0A9P0C7D9"/>
<proteinExistence type="inferred from homology"/>
<organism evidence="11 12">
    <name type="scientific">Diatraea saccharalis</name>
    <name type="common">sugarcane borer</name>
    <dbReference type="NCBI Taxonomy" id="40085"/>
    <lineage>
        <taxon>Eukaryota</taxon>
        <taxon>Metazoa</taxon>
        <taxon>Ecdysozoa</taxon>
        <taxon>Arthropoda</taxon>
        <taxon>Hexapoda</taxon>
        <taxon>Insecta</taxon>
        <taxon>Pterygota</taxon>
        <taxon>Neoptera</taxon>
        <taxon>Endopterygota</taxon>
        <taxon>Lepidoptera</taxon>
        <taxon>Glossata</taxon>
        <taxon>Ditrysia</taxon>
        <taxon>Pyraloidea</taxon>
        <taxon>Crambidae</taxon>
        <taxon>Crambinae</taxon>
        <taxon>Diatraea</taxon>
    </lineage>
</organism>
<feature type="transmembrane region" description="Helical" evidence="10">
    <location>
        <begin position="6"/>
        <end position="24"/>
    </location>
</feature>
<evidence type="ECO:0000313" key="11">
    <source>
        <dbReference type="EMBL" id="CAH0749935.1"/>
    </source>
</evidence>
<evidence type="ECO:0000256" key="3">
    <source>
        <dbReference type="ARBA" id="ARBA00022679"/>
    </source>
</evidence>
<keyword evidence="9 10" id="KW-0275">Fatty acid biosynthesis</keyword>
<dbReference type="GO" id="GO:0030148">
    <property type="term" value="P:sphingolipid biosynthetic process"/>
    <property type="evidence" value="ECO:0007669"/>
    <property type="project" value="TreeGrafter"/>
</dbReference>
<dbReference type="InterPro" id="IPR030457">
    <property type="entry name" value="ELO_CS"/>
</dbReference>
<dbReference type="PROSITE" id="PS01188">
    <property type="entry name" value="ELO"/>
    <property type="match status" value="1"/>
</dbReference>
<dbReference type="Proteomes" id="UP001153714">
    <property type="component" value="Chromosome 13"/>
</dbReference>
<keyword evidence="8 10" id="KW-0472">Membrane</keyword>
<dbReference type="EMBL" id="OU893344">
    <property type="protein sequence ID" value="CAH0749935.1"/>
    <property type="molecule type" value="Genomic_DNA"/>
</dbReference>
<dbReference type="Pfam" id="PF01151">
    <property type="entry name" value="ELO"/>
    <property type="match status" value="1"/>
</dbReference>
<feature type="transmembrane region" description="Helical" evidence="10">
    <location>
        <begin position="122"/>
        <end position="140"/>
    </location>
</feature>
<keyword evidence="6 10" id="KW-1133">Transmembrane helix</keyword>
<evidence type="ECO:0000256" key="10">
    <source>
        <dbReference type="RuleBase" id="RU361115"/>
    </source>
</evidence>
<evidence type="ECO:0000256" key="7">
    <source>
        <dbReference type="ARBA" id="ARBA00023098"/>
    </source>
</evidence>
<evidence type="ECO:0000256" key="6">
    <source>
        <dbReference type="ARBA" id="ARBA00022989"/>
    </source>
</evidence>